<feature type="compositionally biased region" description="Low complexity" evidence="1">
    <location>
        <begin position="40"/>
        <end position="57"/>
    </location>
</feature>
<evidence type="ECO:0000259" key="2">
    <source>
        <dbReference type="Pfam" id="PF16012"/>
    </source>
</evidence>
<dbReference type="Proteomes" id="UP000515162">
    <property type="component" value="Chromosome 3R"/>
</dbReference>
<organism evidence="3 4">
    <name type="scientific">Drosophila mauritiana</name>
    <name type="common">Fruit fly</name>
    <dbReference type="NCBI Taxonomy" id="7226"/>
    <lineage>
        <taxon>Eukaryota</taxon>
        <taxon>Metazoa</taxon>
        <taxon>Ecdysozoa</taxon>
        <taxon>Arthropoda</taxon>
        <taxon>Hexapoda</taxon>
        <taxon>Insecta</taxon>
        <taxon>Pterygota</taxon>
        <taxon>Neoptera</taxon>
        <taxon>Endopterygota</taxon>
        <taxon>Diptera</taxon>
        <taxon>Brachycera</taxon>
        <taxon>Muscomorpha</taxon>
        <taxon>Ephydroidea</taxon>
        <taxon>Drosophilidae</taxon>
        <taxon>Drosophila</taxon>
        <taxon>Sophophora</taxon>
    </lineage>
</organism>
<dbReference type="Pfam" id="PF16012">
    <property type="entry name" value="DUF4780"/>
    <property type="match status" value="1"/>
</dbReference>
<feature type="region of interest" description="Disordered" evidence="1">
    <location>
        <begin position="1"/>
        <end position="87"/>
    </location>
</feature>
<sequence length="332" mass="36844">MTRYSLEKPGLASTPRSSKNRNIKPAYEVSQGLERKDCDSSNVSRSRGERSGSVQRRAPIRSDHRQRKRNGSSDSNGKNHKRLRDTDASQSISAWKYKELIQDNLTMALVDEFHPDGCLLFENWCQIEAKLARIVADRRAAVPLGPHPLLDSSLVIRGHRVIRCEDGFSKIFLEDCIKQLADAWDGLRIKLVHASEIPSPSQAVPEVVQEQGVKDLEPPGGQHAENAKAITQNKVAPQAQFNGVQQTEVNSFGWIIPRGAQFSYAAILKIKNGFLKKSKGQNVQFVVNDGGKSWRVTVGKDFRVRITQDIPVQTEVAGGKVADASAVRDMDP</sequence>
<dbReference type="GeneID" id="117144724"/>
<dbReference type="RefSeq" id="XP_033165955.1">
    <property type="nucleotide sequence ID" value="XM_033310064.1"/>
</dbReference>
<reference evidence="4" key="1">
    <citation type="submission" date="2025-08" db="UniProtKB">
        <authorList>
            <consortium name="RefSeq"/>
        </authorList>
    </citation>
    <scope>IDENTIFICATION</scope>
    <source>
        <strain evidence="4">Mau12</strain>
        <tissue evidence="4">Whole Body</tissue>
    </source>
</reference>
<dbReference type="InterPro" id="IPR031961">
    <property type="entry name" value="DUF4780"/>
</dbReference>
<accession>A0A6P8KAC2</accession>
<gene>
    <name evidence="4" type="primary">LOC117144724</name>
</gene>
<evidence type="ECO:0000256" key="1">
    <source>
        <dbReference type="SAM" id="MobiDB-lite"/>
    </source>
</evidence>
<evidence type="ECO:0000313" key="4">
    <source>
        <dbReference type="RefSeq" id="XP_033165955.1"/>
    </source>
</evidence>
<protein>
    <submittedName>
        <fullName evidence="4">Uncharacterized protein LOC117144724</fullName>
    </submittedName>
</protein>
<feature type="domain" description="DUF4780" evidence="2">
    <location>
        <begin position="102"/>
        <end position="203"/>
    </location>
</feature>
<keyword evidence="3" id="KW-1185">Reference proteome</keyword>
<name>A0A6P8KAC2_DROMA</name>
<evidence type="ECO:0000313" key="3">
    <source>
        <dbReference type="Proteomes" id="UP000515162"/>
    </source>
</evidence>
<proteinExistence type="predicted"/>
<dbReference type="AlphaFoldDB" id="A0A6P8KAC2"/>